<name>A0A167RDM0_CALVF</name>
<accession>A0A167RDM0</accession>
<evidence type="ECO:0000313" key="9">
    <source>
        <dbReference type="Proteomes" id="UP000076738"/>
    </source>
</evidence>
<protein>
    <recommendedName>
        <fullName evidence="7">C2H2-type domain-containing protein</fullName>
    </recommendedName>
</protein>
<reference evidence="8 9" key="1">
    <citation type="journal article" date="2016" name="Mol. Biol. Evol.">
        <title>Comparative Genomics of Early-Diverging Mushroom-Forming Fungi Provides Insights into the Origins of Lignocellulose Decay Capabilities.</title>
        <authorList>
            <person name="Nagy L.G."/>
            <person name="Riley R."/>
            <person name="Tritt A."/>
            <person name="Adam C."/>
            <person name="Daum C."/>
            <person name="Floudas D."/>
            <person name="Sun H."/>
            <person name="Yadav J.S."/>
            <person name="Pangilinan J."/>
            <person name="Larsson K.H."/>
            <person name="Matsuura K."/>
            <person name="Barry K."/>
            <person name="Labutti K."/>
            <person name="Kuo R."/>
            <person name="Ohm R.A."/>
            <person name="Bhattacharya S.S."/>
            <person name="Shirouzu T."/>
            <person name="Yoshinaga Y."/>
            <person name="Martin F.M."/>
            <person name="Grigoriev I.V."/>
            <person name="Hibbett D.S."/>
        </authorList>
    </citation>
    <scope>NUCLEOTIDE SEQUENCE [LARGE SCALE GENOMIC DNA]</scope>
    <source>
        <strain evidence="8 9">TUFC12733</strain>
    </source>
</reference>
<dbReference type="PROSITE" id="PS00028">
    <property type="entry name" value="ZINC_FINGER_C2H2_1"/>
    <property type="match status" value="2"/>
</dbReference>
<feature type="region of interest" description="Disordered" evidence="6">
    <location>
        <begin position="358"/>
        <end position="390"/>
    </location>
</feature>
<dbReference type="GO" id="GO:0008270">
    <property type="term" value="F:zinc ion binding"/>
    <property type="evidence" value="ECO:0007669"/>
    <property type="project" value="UniProtKB-KW"/>
</dbReference>
<feature type="domain" description="C2H2-type" evidence="7">
    <location>
        <begin position="335"/>
        <end position="360"/>
    </location>
</feature>
<feature type="compositionally biased region" description="Polar residues" evidence="6">
    <location>
        <begin position="24"/>
        <end position="55"/>
    </location>
</feature>
<keyword evidence="2" id="KW-0677">Repeat</keyword>
<dbReference type="EMBL" id="KV417268">
    <property type="protein sequence ID" value="KZP00799.1"/>
    <property type="molecule type" value="Genomic_DNA"/>
</dbReference>
<dbReference type="GO" id="GO:0043565">
    <property type="term" value="F:sequence-specific DNA binding"/>
    <property type="evidence" value="ECO:0007669"/>
    <property type="project" value="TreeGrafter"/>
</dbReference>
<dbReference type="Gene3D" id="3.30.160.60">
    <property type="entry name" value="Classic Zinc Finger"/>
    <property type="match status" value="2"/>
</dbReference>
<dbReference type="GO" id="GO:0000981">
    <property type="term" value="F:DNA-binding transcription factor activity, RNA polymerase II-specific"/>
    <property type="evidence" value="ECO:0007669"/>
    <property type="project" value="TreeGrafter"/>
</dbReference>
<dbReference type="AlphaFoldDB" id="A0A167RDM0"/>
<dbReference type="PANTHER" id="PTHR24408:SF58">
    <property type="entry name" value="TRANSCRIPTION FACTOR (TFIIIA), PUTATIVE (AFU_ORTHOLOGUE AFUA_1G05150)-RELATED"/>
    <property type="match status" value="1"/>
</dbReference>
<proteinExistence type="predicted"/>
<evidence type="ECO:0000256" key="1">
    <source>
        <dbReference type="ARBA" id="ARBA00022723"/>
    </source>
</evidence>
<dbReference type="OrthoDB" id="8117402at2759"/>
<keyword evidence="4" id="KW-0862">Zinc</keyword>
<dbReference type="InterPro" id="IPR013087">
    <property type="entry name" value="Znf_C2H2_type"/>
</dbReference>
<dbReference type="FunFam" id="3.30.160.60:FF:000110">
    <property type="entry name" value="Zinc finger protein-like"/>
    <property type="match status" value="1"/>
</dbReference>
<dbReference type="Pfam" id="PF00096">
    <property type="entry name" value="zf-C2H2"/>
    <property type="match status" value="2"/>
</dbReference>
<feature type="region of interest" description="Disordered" evidence="6">
    <location>
        <begin position="1"/>
        <end position="55"/>
    </location>
</feature>
<evidence type="ECO:0000256" key="2">
    <source>
        <dbReference type="ARBA" id="ARBA00022737"/>
    </source>
</evidence>
<evidence type="ECO:0000256" key="6">
    <source>
        <dbReference type="SAM" id="MobiDB-lite"/>
    </source>
</evidence>
<dbReference type="PANTHER" id="PTHR24408">
    <property type="entry name" value="ZINC FINGER PROTEIN"/>
    <property type="match status" value="1"/>
</dbReference>
<dbReference type="InterPro" id="IPR036236">
    <property type="entry name" value="Znf_C2H2_sf"/>
</dbReference>
<dbReference type="SUPFAM" id="SSF57667">
    <property type="entry name" value="beta-beta-alpha zinc fingers"/>
    <property type="match status" value="1"/>
</dbReference>
<keyword evidence="9" id="KW-1185">Reference proteome</keyword>
<dbReference type="GO" id="GO:0005634">
    <property type="term" value="C:nucleus"/>
    <property type="evidence" value="ECO:0007669"/>
    <property type="project" value="TreeGrafter"/>
</dbReference>
<feature type="domain" description="C2H2-type" evidence="7">
    <location>
        <begin position="305"/>
        <end position="332"/>
    </location>
</feature>
<dbReference type="SMART" id="SM00355">
    <property type="entry name" value="ZnF_C2H2"/>
    <property type="match status" value="2"/>
</dbReference>
<dbReference type="PROSITE" id="PS50157">
    <property type="entry name" value="ZINC_FINGER_C2H2_2"/>
    <property type="match status" value="2"/>
</dbReference>
<keyword evidence="1" id="KW-0479">Metal-binding</keyword>
<organism evidence="8 9">
    <name type="scientific">Calocera viscosa (strain TUFC12733)</name>
    <dbReference type="NCBI Taxonomy" id="1330018"/>
    <lineage>
        <taxon>Eukaryota</taxon>
        <taxon>Fungi</taxon>
        <taxon>Dikarya</taxon>
        <taxon>Basidiomycota</taxon>
        <taxon>Agaricomycotina</taxon>
        <taxon>Dacrymycetes</taxon>
        <taxon>Dacrymycetales</taxon>
        <taxon>Dacrymycetaceae</taxon>
        <taxon>Calocera</taxon>
    </lineage>
</organism>
<sequence>MNAQASSHPDPATATAPGVLPHPSTLSNAGTPGSHTSSSESPPAGQHQYSSNPYSSFTTDDEFWATLALNSPDNINSATTASSAAPSNTLDSAFDALPPGTFAPAVDSLSQPAGNAEADFFAQDIEQILAEATNVAPSTWQQLDSISQIQAPASNYNLDLGGFSQSAYNTQLFPAQAQQQQPYAGSVHGSAYGFNTTGSAFNFPRAVPTFSVYSGHDEQHSVYSETSAYLSNTGHPALFQNPSSPTYQINTLPEELDMSHFALSASRSAYGGTNLSSVAPSSLVNASILPNGNIMPGEESGEKKHQCPHCPRAFARAYNLKTHIATHDPQRPKPYKCPYASCGRGFSRKHDLGRHVGSVHEKGAGSERGGASERGGTMSERGGSGELGQNGNGVEKVWCDGCGRGWVKGHKSGCVCDEADREMGRVKWEDTK</sequence>
<evidence type="ECO:0000256" key="4">
    <source>
        <dbReference type="ARBA" id="ARBA00022833"/>
    </source>
</evidence>
<evidence type="ECO:0000259" key="7">
    <source>
        <dbReference type="PROSITE" id="PS50157"/>
    </source>
</evidence>
<dbReference type="STRING" id="1330018.A0A167RDM0"/>
<evidence type="ECO:0000313" key="8">
    <source>
        <dbReference type="EMBL" id="KZP00799.1"/>
    </source>
</evidence>
<keyword evidence="3 5" id="KW-0863">Zinc-finger</keyword>
<evidence type="ECO:0000256" key="3">
    <source>
        <dbReference type="ARBA" id="ARBA00022771"/>
    </source>
</evidence>
<dbReference type="Proteomes" id="UP000076738">
    <property type="component" value="Unassembled WGS sequence"/>
</dbReference>
<evidence type="ECO:0000256" key="5">
    <source>
        <dbReference type="PROSITE-ProRule" id="PRU00042"/>
    </source>
</evidence>
<gene>
    <name evidence="8" type="ORF">CALVIDRAFT_213756</name>
</gene>